<dbReference type="AlphaFoldDB" id="A0A813Q141"/>
<dbReference type="GO" id="GO:0004930">
    <property type="term" value="F:G protein-coupled receptor activity"/>
    <property type="evidence" value="ECO:0007669"/>
    <property type="project" value="UniProtKB-KW"/>
</dbReference>
<feature type="transmembrane region" description="Helical" evidence="8">
    <location>
        <begin position="241"/>
        <end position="265"/>
    </location>
</feature>
<dbReference type="SUPFAM" id="SSF81321">
    <property type="entry name" value="Family A G protein-coupled receptor-like"/>
    <property type="match status" value="1"/>
</dbReference>
<keyword evidence="11" id="KW-1185">Reference proteome</keyword>
<evidence type="ECO:0000313" key="10">
    <source>
        <dbReference type="EMBL" id="CAF0757658.1"/>
    </source>
</evidence>
<feature type="transmembrane region" description="Helical" evidence="8">
    <location>
        <begin position="139"/>
        <end position="159"/>
    </location>
</feature>
<sequence>MNRYLCEPNRLMLNNATAYHFAQNLGDISVYILPILALVGNSLTLLVILKNPQLNCSSYSVYVKSLAISDTLVLIFKLFSYLNKTSKYFYFSSMCTILVFCGESSVLLSVWIIVLITIERTLVVLFPLHKTKFVSINRARVKIIIVAILIIVFSSRILIIPMDTSIEQKNRCHPIASWQSYRRLNATITEFGYCYIPLTIVIIGNFLIICTVKRAVIRRHGMLTNNSYQQKRPIDLHENQLMLMLLIVTLMFIVYFVPFTIINVISRLGLPFNHCFTQKSFEIYLVIRSFTELLKDLNFCTNFIIYCVSGRRFRYALFSLFKDHHRQSSIISRNCKTTSNRSELLSIQNPHQRSCRLSLKPTIEETQC</sequence>
<dbReference type="PROSITE" id="PS50262">
    <property type="entry name" value="G_PROTEIN_RECEP_F1_2"/>
    <property type="match status" value="1"/>
</dbReference>
<protein>
    <recommendedName>
        <fullName evidence="9">G-protein coupled receptors family 1 profile domain-containing protein</fullName>
    </recommendedName>
</protein>
<comment type="subcellular location">
    <subcellularLocation>
        <location evidence="1">Membrane</location>
        <topology evidence="1">Multi-pass membrane protein</topology>
    </subcellularLocation>
</comment>
<comment type="caution">
    <text evidence="10">The sequence shown here is derived from an EMBL/GenBank/DDBJ whole genome shotgun (WGS) entry which is preliminary data.</text>
</comment>
<feature type="transmembrane region" description="Helical" evidence="8">
    <location>
        <begin position="61"/>
        <end position="82"/>
    </location>
</feature>
<dbReference type="InterPro" id="IPR017452">
    <property type="entry name" value="GPCR_Rhodpsn_7TM"/>
</dbReference>
<feature type="transmembrane region" description="Helical" evidence="8">
    <location>
        <begin position="28"/>
        <end position="49"/>
    </location>
</feature>
<dbReference type="Pfam" id="PF00001">
    <property type="entry name" value="7tm_1"/>
    <property type="match status" value="1"/>
</dbReference>
<keyword evidence="6" id="KW-0675">Receptor</keyword>
<dbReference type="EMBL" id="CAJNOL010000024">
    <property type="protein sequence ID" value="CAF0757658.1"/>
    <property type="molecule type" value="Genomic_DNA"/>
</dbReference>
<evidence type="ECO:0000256" key="1">
    <source>
        <dbReference type="ARBA" id="ARBA00004141"/>
    </source>
</evidence>
<evidence type="ECO:0000256" key="8">
    <source>
        <dbReference type="SAM" id="Phobius"/>
    </source>
</evidence>
<evidence type="ECO:0000259" key="9">
    <source>
        <dbReference type="PROSITE" id="PS50262"/>
    </source>
</evidence>
<dbReference type="InterPro" id="IPR000276">
    <property type="entry name" value="GPCR_Rhodpsn"/>
</dbReference>
<dbReference type="PANTHER" id="PTHR24243">
    <property type="entry name" value="G-PROTEIN COUPLED RECEPTOR"/>
    <property type="match status" value="1"/>
</dbReference>
<dbReference type="GO" id="GO:0005886">
    <property type="term" value="C:plasma membrane"/>
    <property type="evidence" value="ECO:0007669"/>
    <property type="project" value="TreeGrafter"/>
</dbReference>
<organism evidence="10 11">
    <name type="scientific">Rotaria sordida</name>
    <dbReference type="NCBI Taxonomy" id="392033"/>
    <lineage>
        <taxon>Eukaryota</taxon>
        <taxon>Metazoa</taxon>
        <taxon>Spiralia</taxon>
        <taxon>Gnathifera</taxon>
        <taxon>Rotifera</taxon>
        <taxon>Eurotatoria</taxon>
        <taxon>Bdelloidea</taxon>
        <taxon>Philodinida</taxon>
        <taxon>Philodinidae</taxon>
        <taxon>Rotaria</taxon>
    </lineage>
</organism>
<evidence type="ECO:0000256" key="5">
    <source>
        <dbReference type="ARBA" id="ARBA00023136"/>
    </source>
</evidence>
<evidence type="ECO:0000256" key="3">
    <source>
        <dbReference type="ARBA" id="ARBA00022989"/>
    </source>
</evidence>
<name>A0A813Q141_9BILA</name>
<accession>A0A813Q141</accession>
<keyword evidence="3 8" id="KW-1133">Transmembrane helix</keyword>
<evidence type="ECO:0000256" key="6">
    <source>
        <dbReference type="ARBA" id="ARBA00023170"/>
    </source>
</evidence>
<keyword evidence="7" id="KW-0807">Transducer</keyword>
<evidence type="ECO:0000256" key="2">
    <source>
        <dbReference type="ARBA" id="ARBA00022692"/>
    </source>
</evidence>
<proteinExistence type="predicted"/>
<gene>
    <name evidence="10" type="ORF">JXQ802_LOCUS2026</name>
</gene>
<feature type="transmembrane region" description="Helical" evidence="8">
    <location>
        <begin position="190"/>
        <end position="212"/>
    </location>
</feature>
<evidence type="ECO:0000313" key="11">
    <source>
        <dbReference type="Proteomes" id="UP000663870"/>
    </source>
</evidence>
<evidence type="ECO:0000256" key="4">
    <source>
        <dbReference type="ARBA" id="ARBA00023040"/>
    </source>
</evidence>
<dbReference type="Gene3D" id="1.20.1070.10">
    <property type="entry name" value="Rhodopsin 7-helix transmembrane proteins"/>
    <property type="match status" value="1"/>
</dbReference>
<dbReference type="Proteomes" id="UP000663870">
    <property type="component" value="Unassembled WGS sequence"/>
</dbReference>
<evidence type="ECO:0000256" key="7">
    <source>
        <dbReference type="ARBA" id="ARBA00023224"/>
    </source>
</evidence>
<keyword evidence="5 8" id="KW-0472">Membrane</keyword>
<keyword evidence="4" id="KW-0297">G-protein coupled receptor</keyword>
<keyword evidence="2 8" id="KW-0812">Transmembrane</keyword>
<feature type="transmembrane region" description="Helical" evidence="8">
    <location>
        <begin position="88"/>
        <end position="118"/>
    </location>
</feature>
<dbReference type="PRINTS" id="PR00237">
    <property type="entry name" value="GPCRRHODOPSN"/>
</dbReference>
<dbReference type="PANTHER" id="PTHR24243:SF230">
    <property type="entry name" value="G-PROTEIN COUPLED RECEPTORS FAMILY 1 PROFILE DOMAIN-CONTAINING PROTEIN"/>
    <property type="match status" value="1"/>
</dbReference>
<reference evidence="10" key="1">
    <citation type="submission" date="2021-02" db="EMBL/GenBank/DDBJ databases">
        <authorList>
            <person name="Nowell W R."/>
        </authorList>
    </citation>
    <scope>NUCLEOTIDE SEQUENCE</scope>
</reference>
<feature type="domain" description="G-protein coupled receptors family 1 profile" evidence="9">
    <location>
        <begin position="40"/>
        <end position="306"/>
    </location>
</feature>